<evidence type="ECO:0000256" key="7">
    <source>
        <dbReference type="SAM" id="Phobius"/>
    </source>
</evidence>
<dbReference type="Pfam" id="PF12704">
    <property type="entry name" value="MacB_PCD"/>
    <property type="match status" value="1"/>
</dbReference>
<keyword evidence="11" id="KW-1185">Reference proteome</keyword>
<evidence type="ECO:0000256" key="5">
    <source>
        <dbReference type="ARBA" id="ARBA00023136"/>
    </source>
</evidence>
<comment type="subcellular location">
    <subcellularLocation>
        <location evidence="1">Cell membrane</location>
        <topology evidence="1">Multi-pass membrane protein</topology>
    </subcellularLocation>
</comment>
<feature type="transmembrane region" description="Helical" evidence="7">
    <location>
        <begin position="742"/>
        <end position="771"/>
    </location>
</feature>
<name>A0A7S7NPA8_PALFE</name>
<dbReference type="PANTHER" id="PTHR30572:SF4">
    <property type="entry name" value="ABC TRANSPORTER PERMEASE YTRF"/>
    <property type="match status" value="1"/>
</dbReference>
<keyword evidence="3 7" id="KW-0812">Transmembrane</keyword>
<dbReference type="InterPro" id="IPR050250">
    <property type="entry name" value="Macrolide_Exporter_MacB"/>
</dbReference>
<organism evidence="10 11">
    <name type="scientific">Paludibaculum fermentans</name>
    <dbReference type="NCBI Taxonomy" id="1473598"/>
    <lineage>
        <taxon>Bacteria</taxon>
        <taxon>Pseudomonadati</taxon>
        <taxon>Acidobacteriota</taxon>
        <taxon>Terriglobia</taxon>
        <taxon>Bryobacterales</taxon>
        <taxon>Bryobacteraceae</taxon>
        <taxon>Paludibaculum</taxon>
    </lineage>
</organism>
<comment type="similarity">
    <text evidence="6">Belongs to the ABC-4 integral membrane protein family.</text>
</comment>
<dbReference type="KEGG" id="pfer:IRI77_31380"/>
<feature type="transmembrane region" description="Helical" evidence="7">
    <location>
        <begin position="338"/>
        <end position="362"/>
    </location>
</feature>
<feature type="domain" description="ABC3 transporter permease C-terminal" evidence="8">
    <location>
        <begin position="345"/>
        <end position="465"/>
    </location>
</feature>
<keyword evidence="2" id="KW-1003">Cell membrane</keyword>
<protein>
    <submittedName>
        <fullName evidence="10">ABC transporter permease</fullName>
    </submittedName>
</protein>
<dbReference type="InterPro" id="IPR025857">
    <property type="entry name" value="MacB_PCD"/>
</dbReference>
<accession>A0A7S7NPA8</accession>
<feature type="domain" description="ABC3 transporter permease C-terminal" evidence="8">
    <location>
        <begin position="749"/>
        <end position="862"/>
    </location>
</feature>
<feature type="transmembrane region" description="Helical" evidence="7">
    <location>
        <begin position="488"/>
        <end position="508"/>
    </location>
</feature>
<evidence type="ECO:0000259" key="8">
    <source>
        <dbReference type="Pfam" id="PF02687"/>
    </source>
</evidence>
<dbReference type="PANTHER" id="PTHR30572">
    <property type="entry name" value="MEMBRANE COMPONENT OF TRANSPORTER-RELATED"/>
    <property type="match status" value="1"/>
</dbReference>
<gene>
    <name evidence="10" type="ORF">IRI77_31380</name>
</gene>
<dbReference type="GO" id="GO:0005886">
    <property type="term" value="C:plasma membrane"/>
    <property type="evidence" value="ECO:0007669"/>
    <property type="project" value="UniProtKB-SubCell"/>
</dbReference>
<dbReference type="InterPro" id="IPR017800">
    <property type="entry name" value="ADOP"/>
</dbReference>
<proteinExistence type="inferred from homology"/>
<feature type="transmembrane region" description="Helical" evidence="7">
    <location>
        <begin position="792"/>
        <end position="813"/>
    </location>
</feature>
<evidence type="ECO:0000313" key="10">
    <source>
        <dbReference type="EMBL" id="QOY87225.1"/>
    </source>
</evidence>
<sequence>MPEPPRLAEQLLLRLVGGRDGQVIAGDLAESYEERGGGVLWYWGQVLSCILVRLSPHRRLIPDLNYDVHHAFRLIRRNPGYAFAAVLCLALGIGINTTVFSVLDGMFLRGLPLPDPGRIVTLDRDGAAPCSISEYFELRRTVKSLVKPVAVMARNTYLDVGPANEPVYIETVMANYADLLQAKPRIGRWFAPSDEQPHGGLPVVISDRLWQRYFQRESNVLGRTIRLEGQIYTIIGVARPEFRGVSSPLSIDAWVPLASFPMNRADFDSTTDKAGPDVSVISRLAPDATLQQARAEIAVFDSHIRARSKDDPRLKPALTVEPVLGFVSRRARRSLAPLALLLAGVVGIVLLIACVNVANLLLARAALRQREMAVRLSLGATRGRLIRQTLAEGLVLAAGGAVLGLIAGFWTNQALSAWLPTSFPQAALRTVFLEINWRVAALTAAISLLSALLFSLAPAFETARTECTPALKGEGAGSSQRALRRRDLYAAAQVALSLVLLVSAGLLLRALDRAASIDPGFATARRIYVRLFTPGRDFTPEASTQLFTRLVESARQLPGVQDATLSFALLGFGDRNCASTAPTAPTRKLHINVVEPNYFHMMQVPLVRGAGFRPEGHPESILPVVVNETMARTWWPGQDAVGQPIWFGCESEHQRLAGRVIGVARDSKYQALDEDPLPLYYVSTRQFWWNGYLALIVETRGEPREIIEPLLALARTGGRNLRIGEVNTLESVVSLSLWYTRFYASLLGLFAALAIVLSTIGLYSVVAYSVAQRTREIGIRMAMGARRADVQWMVLSRALRLTAFGIGAGLLLSAAATRLLRHFLHGLSPLDPVTFTAAALAWIAISMLASYVPSLRATRVDPTVALRYE</sequence>
<keyword evidence="4 7" id="KW-1133">Transmembrane helix</keyword>
<evidence type="ECO:0000256" key="2">
    <source>
        <dbReference type="ARBA" id="ARBA00022475"/>
    </source>
</evidence>
<dbReference type="NCBIfam" id="TIGR03434">
    <property type="entry name" value="ADOP"/>
    <property type="match status" value="1"/>
</dbReference>
<evidence type="ECO:0000259" key="9">
    <source>
        <dbReference type="Pfam" id="PF12704"/>
    </source>
</evidence>
<dbReference type="EMBL" id="CP063849">
    <property type="protein sequence ID" value="QOY87225.1"/>
    <property type="molecule type" value="Genomic_DNA"/>
</dbReference>
<dbReference type="Proteomes" id="UP000593892">
    <property type="component" value="Chromosome"/>
</dbReference>
<dbReference type="Pfam" id="PF02687">
    <property type="entry name" value="FtsX"/>
    <property type="match status" value="2"/>
</dbReference>
<evidence type="ECO:0000256" key="6">
    <source>
        <dbReference type="ARBA" id="ARBA00038076"/>
    </source>
</evidence>
<evidence type="ECO:0000256" key="4">
    <source>
        <dbReference type="ARBA" id="ARBA00022989"/>
    </source>
</evidence>
<reference evidence="10 11" key="1">
    <citation type="submission" date="2020-10" db="EMBL/GenBank/DDBJ databases">
        <title>Complete genome sequence of Paludibaculum fermentans P105T, a facultatively anaerobic acidobacterium capable of dissimilatory Fe(III) reduction.</title>
        <authorList>
            <person name="Dedysh S.N."/>
            <person name="Beletsky A.V."/>
            <person name="Kulichevskaya I.S."/>
            <person name="Mardanov A.V."/>
            <person name="Ravin N.V."/>
        </authorList>
    </citation>
    <scope>NUCLEOTIDE SEQUENCE [LARGE SCALE GENOMIC DNA]</scope>
    <source>
        <strain evidence="10 11">P105</strain>
    </source>
</reference>
<feature type="transmembrane region" description="Helical" evidence="7">
    <location>
        <begin position="394"/>
        <end position="415"/>
    </location>
</feature>
<feature type="transmembrane region" description="Helical" evidence="7">
    <location>
        <begin position="833"/>
        <end position="852"/>
    </location>
</feature>
<dbReference type="RefSeq" id="WP_194448894.1">
    <property type="nucleotide sequence ID" value="NZ_CP063849.1"/>
</dbReference>
<evidence type="ECO:0000256" key="1">
    <source>
        <dbReference type="ARBA" id="ARBA00004651"/>
    </source>
</evidence>
<evidence type="ECO:0000313" key="11">
    <source>
        <dbReference type="Proteomes" id="UP000593892"/>
    </source>
</evidence>
<feature type="domain" description="MacB-like periplasmic core" evidence="9">
    <location>
        <begin position="83"/>
        <end position="297"/>
    </location>
</feature>
<evidence type="ECO:0000256" key="3">
    <source>
        <dbReference type="ARBA" id="ARBA00022692"/>
    </source>
</evidence>
<dbReference type="InterPro" id="IPR003838">
    <property type="entry name" value="ABC3_permease_C"/>
</dbReference>
<dbReference type="AlphaFoldDB" id="A0A7S7NPA8"/>
<feature type="transmembrane region" description="Helical" evidence="7">
    <location>
        <begin position="435"/>
        <end position="456"/>
    </location>
</feature>
<dbReference type="GO" id="GO:0022857">
    <property type="term" value="F:transmembrane transporter activity"/>
    <property type="evidence" value="ECO:0007669"/>
    <property type="project" value="TreeGrafter"/>
</dbReference>
<keyword evidence="5 7" id="KW-0472">Membrane</keyword>
<feature type="transmembrane region" description="Helical" evidence="7">
    <location>
        <begin position="81"/>
        <end position="103"/>
    </location>
</feature>